<keyword evidence="4" id="KW-1185">Reference proteome</keyword>
<dbReference type="Proteomes" id="UP001174909">
    <property type="component" value="Unassembled WGS sequence"/>
</dbReference>
<protein>
    <recommendedName>
        <fullName evidence="2">AP-5 complex subunit zeta-1 ARM repeats domain-containing protein</fullName>
    </recommendedName>
</protein>
<keyword evidence="1" id="KW-0812">Transmembrane</keyword>
<name>A0AA35W4F0_GEOBA</name>
<gene>
    <name evidence="3" type="ORF">GBAR_LOCUS1133</name>
</gene>
<evidence type="ECO:0000256" key="1">
    <source>
        <dbReference type="SAM" id="Phobius"/>
    </source>
</evidence>
<feature type="transmembrane region" description="Helical" evidence="1">
    <location>
        <begin position="64"/>
        <end position="91"/>
    </location>
</feature>
<comment type="caution">
    <text evidence="3">The sequence shown here is derived from an EMBL/GenBank/DDBJ whole genome shotgun (WGS) entry which is preliminary data.</text>
</comment>
<proteinExistence type="predicted"/>
<evidence type="ECO:0000313" key="3">
    <source>
        <dbReference type="EMBL" id="CAI7992799.1"/>
    </source>
</evidence>
<feature type="domain" description="AP-5 complex subunit zeta-1 ARM repeats" evidence="2">
    <location>
        <begin position="1"/>
        <end position="56"/>
    </location>
</feature>
<dbReference type="AlphaFoldDB" id="A0AA35W4F0"/>
<dbReference type="InterPro" id="IPR055450">
    <property type="entry name" value="AP5Z1_ARM"/>
</dbReference>
<reference evidence="3" key="1">
    <citation type="submission" date="2023-03" db="EMBL/GenBank/DDBJ databases">
        <authorList>
            <person name="Steffen K."/>
            <person name="Cardenas P."/>
        </authorList>
    </citation>
    <scope>NUCLEOTIDE SEQUENCE</scope>
</reference>
<organism evidence="3 4">
    <name type="scientific">Geodia barretti</name>
    <name type="common">Barrett's horny sponge</name>
    <dbReference type="NCBI Taxonomy" id="519541"/>
    <lineage>
        <taxon>Eukaryota</taxon>
        <taxon>Metazoa</taxon>
        <taxon>Porifera</taxon>
        <taxon>Demospongiae</taxon>
        <taxon>Heteroscleromorpha</taxon>
        <taxon>Tetractinellida</taxon>
        <taxon>Astrophorina</taxon>
        <taxon>Geodiidae</taxon>
        <taxon>Geodia</taxon>
    </lineage>
</organism>
<accession>A0AA35W4F0</accession>
<evidence type="ECO:0000259" key="2">
    <source>
        <dbReference type="Pfam" id="PF14764"/>
    </source>
</evidence>
<sequence>MYDIETPIRAYFGQVLTAKFNDLGVAYDTIEFLLGNAEMLMNATNIFSKYVPNLLKVCASYHRFLAVFAISHLHACTLVLLVAPCVCVSLLPRQMETLP</sequence>
<keyword evidence="1" id="KW-0472">Membrane</keyword>
<evidence type="ECO:0000313" key="4">
    <source>
        <dbReference type="Proteomes" id="UP001174909"/>
    </source>
</evidence>
<keyword evidence="1" id="KW-1133">Transmembrane helix</keyword>
<dbReference type="Pfam" id="PF14764">
    <property type="entry name" value="SPG48"/>
    <property type="match status" value="1"/>
</dbReference>
<dbReference type="EMBL" id="CASHTH010000163">
    <property type="protein sequence ID" value="CAI7992799.1"/>
    <property type="molecule type" value="Genomic_DNA"/>
</dbReference>